<feature type="transmembrane region" description="Helical" evidence="1">
    <location>
        <begin position="89"/>
        <end position="106"/>
    </location>
</feature>
<feature type="transmembrane region" description="Helical" evidence="1">
    <location>
        <begin position="172"/>
        <end position="193"/>
    </location>
</feature>
<dbReference type="EMBL" id="JAYKOT010000003">
    <property type="protein sequence ID" value="MEB3429060.1"/>
    <property type="molecule type" value="Genomic_DNA"/>
</dbReference>
<dbReference type="InterPro" id="IPR024529">
    <property type="entry name" value="ECF_trnsprt_substrate-spec"/>
</dbReference>
<dbReference type="GO" id="GO:0022857">
    <property type="term" value="F:transmembrane transporter activity"/>
    <property type="evidence" value="ECO:0007669"/>
    <property type="project" value="InterPro"/>
</dbReference>
<dbReference type="Gene3D" id="1.10.1760.20">
    <property type="match status" value="1"/>
</dbReference>
<dbReference type="AlphaFoldDB" id="A0AAW9MWW1"/>
<keyword evidence="3" id="KW-1185">Reference proteome</keyword>
<keyword evidence="1" id="KW-1133">Transmembrane helix</keyword>
<comment type="caution">
    <text evidence="2">The sequence shown here is derived from an EMBL/GenBank/DDBJ whole genome shotgun (WGS) entry which is preliminary data.</text>
</comment>
<evidence type="ECO:0000313" key="2">
    <source>
        <dbReference type="EMBL" id="MEB3429060.1"/>
    </source>
</evidence>
<accession>A0AAW9MWW1</accession>
<protein>
    <submittedName>
        <fullName evidence="2">ECF transporter S component</fullName>
    </submittedName>
</protein>
<keyword evidence="1" id="KW-0812">Transmembrane</keyword>
<feature type="transmembrane region" description="Helical" evidence="1">
    <location>
        <begin position="140"/>
        <end position="160"/>
    </location>
</feature>
<dbReference type="Proteomes" id="UP001357733">
    <property type="component" value="Unassembled WGS sequence"/>
</dbReference>
<dbReference type="Pfam" id="PF12822">
    <property type="entry name" value="ECF_trnsprt"/>
    <property type="match status" value="1"/>
</dbReference>
<name>A0AAW9MWW1_9FIRM</name>
<evidence type="ECO:0000256" key="1">
    <source>
        <dbReference type="SAM" id="Phobius"/>
    </source>
</evidence>
<feature type="transmembrane region" description="Helical" evidence="1">
    <location>
        <begin position="213"/>
        <end position="235"/>
    </location>
</feature>
<gene>
    <name evidence="2" type="ORF">VLK81_03315</name>
</gene>
<proteinExistence type="predicted"/>
<sequence>MKKLNTKEITVVGILLALMIVLAATPLGFIPIGPINATTIHIPVIIAAVLYGRKISLIMGLFFGLISFARAFLNPSIVSFILMDPLVSIIPRILMGYLTGLLFDLIRDKNDKIIKIIAGIISLLLSVNIIRRIITSTDTINTVSLVVLLLFLVAGSYFILIKSESRAYKVYLTASVGSLLNTIFFLTAVYFLHAEEYIKAIGKSGSAIGVIMNIVYVNGIMEAIVSAIIVTGIYLRIKKVRIFK</sequence>
<feature type="transmembrane region" description="Helical" evidence="1">
    <location>
        <begin position="113"/>
        <end position="134"/>
    </location>
</feature>
<reference evidence="2 3" key="1">
    <citation type="submission" date="2024-01" db="EMBL/GenBank/DDBJ databases">
        <title>Complete genome sequence of Citroniella saccharovorans strain M6.X9, isolated from human fecal sample.</title>
        <authorList>
            <person name="Cheng G."/>
            <person name="Westerholm M."/>
            <person name="Schnurer A."/>
        </authorList>
    </citation>
    <scope>NUCLEOTIDE SEQUENCE [LARGE SCALE GENOMIC DNA]</scope>
    <source>
        <strain evidence="2 3">DSM 29873</strain>
    </source>
</reference>
<dbReference type="RefSeq" id="WP_324619191.1">
    <property type="nucleotide sequence ID" value="NZ_JAYKOT010000003.1"/>
</dbReference>
<evidence type="ECO:0000313" key="3">
    <source>
        <dbReference type="Proteomes" id="UP001357733"/>
    </source>
</evidence>
<keyword evidence="1" id="KW-0472">Membrane</keyword>
<organism evidence="2 3">
    <name type="scientific">Citroniella saccharovorans</name>
    <dbReference type="NCBI Taxonomy" id="2053367"/>
    <lineage>
        <taxon>Bacteria</taxon>
        <taxon>Bacillati</taxon>
        <taxon>Bacillota</taxon>
        <taxon>Tissierellia</taxon>
        <taxon>Tissierellales</taxon>
        <taxon>Peptoniphilaceae</taxon>
        <taxon>Citroniella</taxon>
    </lineage>
</organism>